<dbReference type="Gene3D" id="3.40.50.720">
    <property type="entry name" value="NAD(P)-binding Rossmann-like Domain"/>
    <property type="match status" value="1"/>
</dbReference>
<feature type="domain" description="XdhC- CoxI" evidence="1">
    <location>
        <begin position="13"/>
        <end position="68"/>
    </location>
</feature>
<dbReference type="InterPro" id="IPR003777">
    <property type="entry name" value="XdhC_CoxI"/>
</dbReference>
<sequence length="302" mass="34270">MILDFYRSVSQSLQSEKRLVLMVVIANEGSSPGRKGFKMSVTKHGMFGTIGGGIMEHKLVEYAQSLLDKPTFQPFIKHQIHDKSAPKDQSGMICSGQQTIAFYDIKADFLPLVNQIITEENFEITYNNFGINVTSENPEWSFTETNSLPQKVYIIGGGHVGLALSEVLSRMDFEIHILDHRENLNTMMQNNFVHSRQTVEFEQIQNYIPEGNDVYVVIMSFGYRTDDIIIRRLIDKKFKYIGLLGSKEKIATLFSKMVEDGFDKDNIAKVYAPIGIDIKSETTQEIAISVAAQLIRVKNQNR</sequence>
<feature type="domain" description="XdhC Rossmann" evidence="2">
    <location>
        <begin position="152"/>
        <end position="294"/>
    </location>
</feature>
<evidence type="ECO:0000313" key="3">
    <source>
        <dbReference type="EMBL" id="QBZ97965.1"/>
    </source>
</evidence>
<dbReference type="InterPro" id="IPR027051">
    <property type="entry name" value="XdhC_Rossmann_dom"/>
</dbReference>
<dbReference type="EMBL" id="CP038810">
    <property type="protein sequence ID" value="QBZ97965.1"/>
    <property type="molecule type" value="Genomic_DNA"/>
</dbReference>
<organism evidence="3 4">
    <name type="scientific">Flavobacterium sangjuense</name>
    <dbReference type="NCBI Taxonomy" id="2518177"/>
    <lineage>
        <taxon>Bacteria</taxon>
        <taxon>Pseudomonadati</taxon>
        <taxon>Bacteroidota</taxon>
        <taxon>Flavobacteriia</taxon>
        <taxon>Flavobacteriales</taxon>
        <taxon>Flavobacteriaceae</taxon>
        <taxon>Flavobacterium</taxon>
    </lineage>
</organism>
<protein>
    <recommendedName>
        <fullName evidence="5">Xanthine dehydrogenase subunit A</fullName>
    </recommendedName>
</protein>
<dbReference type="RefSeq" id="WP_136151885.1">
    <property type="nucleotide sequence ID" value="NZ_CP038810.1"/>
</dbReference>
<dbReference type="InterPro" id="IPR036291">
    <property type="entry name" value="NAD(P)-bd_dom_sf"/>
</dbReference>
<dbReference type="AlphaFoldDB" id="A0A4P7PTN9"/>
<name>A0A4P7PTN9_9FLAO</name>
<dbReference type="InterPro" id="IPR052698">
    <property type="entry name" value="MoCofactor_Util/Proc"/>
</dbReference>
<dbReference type="OrthoDB" id="9773039at2"/>
<dbReference type="PANTHER" id="PTHR30388">
    <property type="entry name" value="ALDEHYDE OXIDOREDUCTASE MOLYBDENUM COFACTOR ASSEMBLY PROTEIN"/>
    <property type="match status" value="1"/>
</dbReference>
<keyword evidence="4" id="KW-1185">Reference proteome</keyword>
<dbReference type="Pfam" id="PF13478">
    <property type="entry name" value="XdhC_C"/>
    <property type="match status" value="1"/>
</dbReference>
<reference evidence="3 4" key="1">
    <citation type="submission" date="2019-04" db="EMBL/GenBank/DDBJ databases">
        <title>Flavobacterium sp. GS03.</title>
        <authorList>
            <person name="Kim H."/>
        </authorList>
    </citation>
    <scope>NUCLEOTIDE SEQUENCE [LARGE SCALE GENOMIC DNA]</scope>
    <source>
        <strain evidence="3 4">GS03</strain>
    </source>
</reference>
<dbReference type="KEGG" id="fsn:GS03_01464"/>
<gene>
    <name evidence="3" type="ORF">GS03_01464</name>
</gene>
<dbReference type="Proteomes" id="UP000296862">
    <property type="component" value="Chromosome"/>
</dbReference>
<dbReference type="Pfam" id="PF02625">
    <property type="entry name" value="XdhC_CoxI"/>
    <property type="match status" value="1"/>
</dbReference>
<proteinExistence type="predicted"/>
<dbReference type="PANTHER" id="PTHR30388:SF6">
    <property type="entry name" value="XANTHINE DEHYDROGENASE SUBUNIT A-RELATED"/>
    <property type="match status" value="1"/>
</dbReference>
<evidence type="ECO:0000259" key="2">
    <source>
        <dbReference type="Pfam" id="PF13478"/>
    </source>
</evidence>
<evidence type="ECO:0008006" key="5">
    <source>
        <dbReference type="Google" id="ProtNLM"/>
    </source>
</evidence>
<accession>A0A4P7PTN9</accession>
<dbReference type="SUPFAM" id="SSF51735">
    <property type="entry name" value="NAD(P)-binding Rossmann-fold domains"/>
    <property type="match status" value="1"/>
</dbReference>
<evidence type="ECO:0000313" key="4">
    <source>
        <dbReference type="Proteomes" id="UP000296862"/>
    </source>
</evidence>
<evidence type="ECO:0000259" key="1">
    <source>
        <dbReference type="Pfam" id="PF02625"/>
    </source>
</evidence>